<proteinExistence type="predicted"/>
<dbReference type="Proteomes" id="UP000178299">
    <property type="component" value="Unassembled WGS sequence"/>
</dbReference>
<sequence>MRRVFYSILYTLQVLIKTKNFWSWPMWLKFWIISNTEKQIKLGKHFFTVRGQPFFSKLTDMYVILENVYDKSYEFDLDDNKNGLIVDIGAYRRILRCGGRKKEQSKNICIRTLP</sequence>
<organism evidence="1 2">
    <name type="scientific">Candidatus Giovannonibacteria bacterium RIFCSPHIGHO2_12_44_12</name>
    <dbReference type="NCBI Taxonomy" id="1798340"/>
    <lineage>
        <taxon>Bacteria</taxon>
        <taxon>Candidatus Giovannoniibacteriota</taxon>
    </lineage>
</organism>
<gene>
    <name evidence="1" type="ORF">A2W48_00715</name>
</gene>
<accession>A0A1F5WXS5</accession>
<evidence type="ECO:0000313" key="2">
    <source>
        <dbReference type="Proteomes" id="UP000178299"/>
    </source>
</evidence>
<dbReference type="AlphaFoldDB" id="A0A1F5WXS5"/>
<protein>
    <submittedName>
        <fullName evidence="1">Uncharacterized protein</fullName>
    </submittedName>
</protein>
<comment type="caution">
    <text evidence="1">The sequence shown here is derived from an EMBL/GenBank/DDBJ whole genome shotgun (WGS) entry which is preliminary data.</text>
</comment>
<reference evidence="1 2" key="1">
    <citation type="journal article" date="2016" name="Nat. Commun.">
        <title>Thousands of microbial genomes shed light on interconnected biogeochemical processes in an aquifer system.</title>
        <authorList>
            <person name="Anantharaman K."/>
            <person name="Brown C.T."/>
            <person name="Hug L.A."/>
            <person name="Sharon I."/>
            <person name="Castelle C.J."/>
            <person name="Probst A.J."/>
            <person name="Thomas B.C."/>
            <person name="Singh A."/>
            <person name="Wilkins M.J."/>
            <person name="Karaoz U."/>
            <person name="Brodie E.L."/>
            <person name="Williams K.H."/>
            <person name="Hubbard S.S."/>
            <person name="Banfield J.F."/>
        </authorList>
    </citation>
    <scope>NUCLEOTIDE SEQUENCE [LARGE SCALE GENOMIC DNA]</scope>
</reference>
<evidence type="ECO:0000313" key="1">
    <source>
        <dbReference type="EMBL" id="OGF80437.1"/>
    </source>
</evidence>
<dbReference type="EMBL" id="MFHS01000045">
    <property type="protein sequence ID" value="OGF80437.1"/>
    <property type="molecule type" value="Genomic_DNA"/>
</dbReference>
<name>A0A1F5WXS5_9BACT</name>